<keyword evidence="1" id="KW-1133">Transmembrane helix</keyword>
<proteinExistence type="predicted"/>
<keyword evidence="1" id="KW-0812">Transmembrane</keyword>
<dbReference type="OrthoDB" id="2638860at2759"/>
<feature type="transmembrane region" description="Helical" evidence="1">
    <location>
        <begin position="114"/>
        <end position="132"/>
    </location>
</feature>
<organism evidence="2 3">
    <name type="scientific">Panaeolus cyanescens</name>
    <dbReference type="NCBI Taxonomy" id="181874"/>
    <lineage>
        <taxon>Eukaryota</taxon>
        <taxon>Fungi</taxon>
        <taxon>Dikarya</taxon>
        <taxon>Basidiomycota</taxon>
        <taxon>Agaricomycotina</taxon>
        <taxon>Agaricomycetes</taxon>
        <taxon>Agaricomycetidae</taxon>
        <taxon>Agaricales</taxon>
        <taxon>Agaricineae</taxon>
        <taxon>Galeropsidaceae</taxon>
        <taxon>Panaeolus</taxon>
    </lineage>
</organism>
<reference evidence="2 3" key="1">
    <citation type="journal article" date="2018" name="Evol. Lett.">
        <title>Horizontal gene cluster transfer increased hallucinogenic mushroom diversity.</title>
        <authorList>
            <person name="Reynolds H.T."/>
            <person name="Vijayakumar V."/>
            <person name="Gluck-Thaler E."/>
            <person name="Korotkin H.B."/>
            <person name="Matheny P.B."/>
            <person name="Slot J.C."/>
        </authorList>
    </citation>
    <scope>NUCLEOTIDE SEQUENCE [LARGE SCALE GENOMIC DNA]</scope>
    <source>
        <strain evidence="2 3">2629</strain>
    </source>
</reference>
<accession>A0A409YCI0</accession>
<feature type="transmembrane region" description="Helical" evidence="1">
    <location>
        <begin position="138"/>
        <end position="159"/>
    </location>
</feature>
<dbReference type="AlphaFoldDB" id="A0A409YCI0"/>
<gene>
    <name evidence="2" type="ORF">CVT24_000991</name>
</gene>
<protein>
    <recommendedName>
        <fullName evidence="4">G-protein coupled receptors family 3 profile domain-containing protein</fullName>
    </recommendedName>
</protein>
<keyword evidence="3" id="KW-1185">Reference proteome</keyword>
<evidence type="ECO:0008006" key="4">
    <source>
        <dbReference type="Google" id="ProtNLM"/>
    </source>
</evidence>
<sequence>MQGIMAYRISSMYNHKRSVIVILLAGFFIEMCVLVVLQVLTYIFPAPIRDPTLGVSLCTHNTFPDWFWTIWLPFLLYELLMFGLTLRVALRYYHTLKLGRRPHSLAYILFRDSMLFPIFAVIVCVINLITWTSLPHSAIQMSVSLAAFGPCILGCRLILNLREAYYLPFEEEAAISSKIEKRSSQRQHSGTVLELHTYSTSAAQA</sequence>
<feature type="transmembrane region" description="Helical" evidence="1">
    <location>
        <begin position="20"/>
        <end position="44"/>
    </location>
</feature>
<evidence type="ECO:0000313" key="3">
    <source>
        <dbReference type="Proteomes" id="UP000284842"/>
    </source>
</evidence>
<dbReference type="InParanoid" id="A0A409YCI0"/>
<keyword evidence="1" id="KW-0472">Membrane</keyword>
<feature type="transmembrane region" description="Helical" evidence="1">
    <location>
        <begin position="70"/>
        <end position="93"/>
    </location>
</feature>
<dbReference type="Proteomes" id="UP000284842">
    <property type="component" value="Unassembled WGS sequence"/>
</dbReference>
<evidence type="ECO:0000256" key="1">
    <source>
        <dbReference type="SAM" id="Phobius"/>
    </source>
</evidence>
<dbReference type="EMBL" id="NHTK01001298">
    <property type="protein sequence ID" value="PPR00703.1"/>
    <property type="molecule type" value="Genomic_DNA"/>
</dbReference>
<evidence type="ECO:0000313" key="2">
    <source>
        <dbReference type="EMBL" id="PPR00703.1"/>
    </source>
</evidence>
<comment type="caution">
    <text evidence="2">The sequence shown here is derived from an EMBL/GenBank/DDBJ whole genome shotgun (WGS) entry which is preliminary data.</text>
</comment>
<name>A0A409YCI0_9AGAR</name>